<dbReference type="PANTHER" id="PTHR22770:SF13">
    <property type="entry name" value="RING-TYPE DOMAIN-CONTAINING PROTEIN"/>
    <property type="match status" value="1"/>
</dbReference>
<dbReference type="Pfam" id="PF13445">
    <property type="entry name" value="zf-RING_UBOX"/>
    <property type="match status" value="1"/>
</dbReference>
<dbReference type="InterPro" id="IPR029071">
    <property type="entry name" value="Ubiquitin-like_domsf"/>
</dbReference>
<dbReference type="GO" id="GO:0043130">
    <property type="term" value="F:ubiquitin binding"/>
    <property type="evidence" value="ECO:0007669"/>
    <property type="project" value="TreeGrafter"/>
</dbReference>
<dbReference type="InterPro" id="IPR027370">
    <property type="entry name" value="Znf-RING_euk"/>
</dbReference>
<dbReference type="Gene3D" id="3.30.40.10">
    <property type="entry name" value="Zinc/RING finger domain, C3HC4 (zinc finger)"/>
    <property type="match status" value="1"/>
</dbReference>
<keyword evidence="2" id="KW-0597">Phosphoprotein</keyword>
<dbReference type="CDD" id="cd20345">
    <property type="entry name" value="BRcat_RBR_HOIL1"/>
    <property type="match status" value="1"/>
</dbReference>
<dbReference type="GO" id="GO:0009893">
    <property type="term" value="P:positive regulation of metabolic process"/>
    <property type="evidence" value="ECO:0007669"/>
    <property type="project" value="UniProtKB-ARBA"/>
</dbReference>
<dbReference type="FunFam" id="3.30.40.10:FF:000137">
    <property type="entry name" value="RanBP-type and C3HC4-type zinc finger-containing protein 1"/>
    <property type="match status" value="1"/>
</dbReference>
<dbReference type="SMART" id="SM00184">
    <property type="entry name" value="RING"/>
    <property type="match status" value="1"/>
</dbReference>
<dbReference type="PROSITE" id="PS50089">
    <property type="entry name" value="ZF_RING_2"/>
    <property type="match status" value="1"/>
</dbReference>
<dbReference type="OrthoDB" id="261960at2759"/>
<dbReference type="PROSITE" id="PS00518">
    <property type="entry name" value="ZF_RING_1"/>
    <property type="match status" value="1"/>
</dbReference>
<dbReference type="SUPFAM" id="SSF54236">
    <property type="entry name" value="Ubiquitin-like"/>
    <property type="match status" value="1"/>
</dbReference>
<dbReference type="InterPro" id="IPR001841">
    <property type="entry name" value="Znf_RING"/>
</dbReference>
<comment type="pathway">
    <text evidence="1">Protein modification; protein ubiquitination.</text>
</comment>
<evidence type="ECO:0000259" key="11">
    <source>
        <dbReference type="PROSITE" id="PS50053"/>
    </source>
</evidence>
<dbReference type="Proteomes" id="UP000887013">
    <property type="component" value="Unassembled WGS sequence"/>
</dbReference>
<dbReference type="EMBL" id="BMAW01125552">
    <property type="protein sequence ID" value="GFU12860.1"/>
    <property type="molecule type" value="Genomic_DNA"/>
</dbReference>
<feature type="region of interest" description="Disordered" evidence="10">
    <location>
        <begin position="598"/>
        <end position="644"/>
    </location>
</feature>
<keyword evidence="15" id="KW-1185">Reference proteome</keyword>
<feature type="domain" description="RING-type" evidence="13">
    <location>
        <begin position="672"/>
        <end position="900"/>
    </location>
</feature>
<keyword evidence="6 9" id="KW-0863">Zinc-finger</keyword>
<dbReference type="InterPro" id="IPR013087">
    <property type="entry name" value="Znf_C2H2_type"/>
</dbReference>
<feature type="domain" description="RING-type" evidence="12">
    <location>
        <begin position="676"/>
        <end position="718"/>
    </location>
</feature>
<comment type="caution">
    <text evidence="14">The sequence shown here is derived from an EMBL/GenBank/DDBJ whole genome shotgun (WGS) entry which is preliminary data.</text>
</comment>
<name>A0A8X6QDM4_NEPPI</name>
<evidence type="ECO:0000256" key="9">
    <source>
        <dbReference type="PROSITE-ProRule" id="PRU00175"/>
    </source>
</evidence>
<dbReference type="PROSITE" id="PS50053">
    <property type="entry name" value="UBIQUITIN_2"/>
    <property type="match status" value="1"/>
</dbReference>
<evidence type="ECO:0000259" key="13">
    <source>
        <dbReference type="PROSITE" id="PS51873"/>
    </source>
</evidence>
<dbReference type="InterPro" id="IPR013083">
    <property type="entry name" value="Znf_RING/FYVE/PHD"/>
</dbReference>
<dbReference type="InterPro" id="IPR051628">
    <property type="entry name" value="LUBAC_E3_Ligases"/>
</dbReference>
<dbReference type="AlphaFoldDB" id="A0A8X6QDM4"/>
<evidence type="ECO:0000256" key="4">
    <source>
        <dbReference type="ARBA" id="ARBA00022723"/>
    </source>
</evidence>
<dbReference type="InterPro" id="IPR047558">
    <property type="entry name" value="BRcat_RBR_HOIL1"/>
</dbReference>
<dbReference type="PROSITE" id="PS00028">
    <property type="entry name" value="ZINC_FINGER_C2H2_1"/>
    <property type="match status" value="1"/>
</dbReference>
<dbReference type="InterPro" id="IPR047559">
    <property type="entry name" value="HOIL1_RBR_mRING-HC-C3HC3D"/>
</dbReference>
<keyword evidence="3" id="KW-0808">Transferase</keyword>
<evidence type="ECO:0000259" key="12">
    <source>
        <dbReference type="PROSITE" id="PS50089"/>
    </source>
</evidence>
<evidence type="ECO:0000256" key="10">
    <source>
        <dbReference type="SAM" id="MobiDB-lite"/>
    </source>
</evidence>
<dbReference type="InterPro" id="IPR000626">
    <property type="entry name" value="Ubiquitin-like_dom"/>
</dbReference>
<dbReference type="GO" id="GO:0097039">
    <property type="term" value="P:protein linear polyubiquitination"/>
    <property type="evidence" value="ECO:0007669"/>
    <property type="project" value="TreeGrafter"/>
</dbReference>
<dbReference type="GO" id="GO:0071797">
    <property type="term" value="C:LUBAC complex"/>
    <property type="evidence" value="ECO:0007669"/>
    <property type="project" value="TreeGrafter"/>
</dbReference>
<feature type="domain" description="Ubiquitin-like" evidence="11">
    <location>
        <begin position="132"/>
        <end position="205"/>
    </location>
</feature>
<feature type="compositionally biased region" description="Basic and acidic residues" evidence="10">
    <location>
        <begin position="613"/>
        <end position="623"/>
    </location>
</feature>
<evidence type="ECO:0000256" key="3">
    <source>
        <dbReference type="ARBA" id="ARBA00022679"/>
    </source>
</evidence>
<sequence>MYETEVGAQSLKDDDLSWITSDLYNSKIKKHHCTDSKPLYHYEDKKMQIWELENRRQSEPIISKISNLTISSPKLNNHKKCSFDMEKSVESEKMPYPYTEMMTKSQLFPSSAENSPVLRKRLKNTFEKCFLVKLYIERRDSHLGPFPFEILPKMNVRLLKLKVEKEFGFPTSSQKWILNNSLAIDNDLSLLNYGIVPGSPILLYIDSSYEKIINVNQSYSCRPESYPKNESKLIHNSISHCDTKILDHSAIRKVAPVNNHDILNKESLKKESLKKESLVSTINCAEAEERQKEISEFHIKNNTCLSIPDFVKTSSEGKFLNKATKKSKLFRRKSSNTKGPFEPVFAKIKEKETNLHNDKFFDKEENSSGINVISRASKDSINSQILSTNSKIQNIALKEMSKSPIQAEKLGNNLAMTNYCNSSKSLSNSNKKISEFEKHGDLGTDNVHVASCSYVEKTSSLKLKPNRGSILQKVRLNHKSKSFEESYHAMSSNKNIQNEIVEVKSTKENILSINTTEGSQIDILPHNVDSFQEIVTKPDEHDNSHQVENENVPNYIIIKELNFNETQRISEKSNILEDTVHDLQTQNTINCDTNISDEFQPTEVSNENITSKHSLENETKSPRSVENGNEISNCDHSEQNLPEENEQLNKESVENYEYLLKIEDLNLVKNVMSFTCPICFGDFESDQGVVLHECLHTFCVDCLARTVDYAEEVLIKCPYRDDEYSCQSYLQQREIKALVCPEIYERYLQKSIITAESIAEKSFHCKTPDCPGWCLFEDNINIFHCPVCLHYNCLNCRTTHEGLNCRQYQDKLKSEKKLDPDSEKTLELLNKMIENGKALRCPKCDLILMKKWGCDWLKCAVCLTEICWITKGPRWGPAGQGDTSGGCRCGVNGIKCHPSSEVVLPLLNFATVDSSLYCLRQGSALGSRQYGSNSCSRS</sequence>
<feature type="compositionally biased region" description="Polar residues" evidence="10">
    <location>
        <begin position="598"/>
        <end position="612"/>
    </location>
</feature>
<reference evidence="14" key="1">
    <citation type="submission" date="2020-08" db="EMBL/GenBank/DDBJ databases">
        <title>Multicomponent nature underlies the extraordinary mechanical properties of spider dragline silk.</title>
        <authorList>
            <person name="Kono N."/>
            <person name="Nakamura H."/>
            <person name="Mori M."/>
            <person name="Yoshida Y."/>
            <person name="Ohtoshi R."/>
            <person name="Malay A.D."/>
            <person name="Moran D.A.P."/>
            <person name="Tomita M."/>
            <person name="Numata K."/>
            <person name="Arakawa K."/>
        </authorList>
    </citation>
    <scope>NUCLEOTIDE SEQUENCE</scope>
</reference>
<protein>
    <submittedName>
        <fullName evidence="14">RanBP-type and C3HC4-type zinc finger-containing protein 1</fullName>
    </submittedName>
</protein>
<organism evidence="14 15">
    <name type="scientific">Nephila pilipes</name>
    <name type="common">Giant wood spider</name>
    <name type="synonym">Nephila maculata</name>
    <dbReference type="NCBI Taxonomy" id="299642"/>
    <lineage>
        <taxon>Eukaryota</taxon>
        <taxon>Metazoa</taxon>
        <taxon>Ecdysozoa</taxon>
        <taxon>Arthropoda</taxon>
        <taxon>Chelicerata</taxon>
        <taxon>Arachnida</taxon>
        <taxon>Araneae</taxon>
        <taxon>Araneomorphae</taxon>
        <taxon>Entelegynae</taxon>
        <taxon>Araneoidea</taxon>
        <taxon>Nephilidae</taxon>
        <taxon>Nephila</taxon>
    </lineage>
</organism>
<proteinExistence type="predicted"/>
<dbReference type="PANTHER" id="PTHR22770">
    <property type="entry name" value="UBIQUITIN CONJUGATING ENZYME 7 INTERACTING PROTEIN-RELATED"/>
    <property type="match status" value="1"/>
</dbReference>
<accession>A0A8X6QDM4</accession>
<keyword evidence="5" id="KW-0677">Repeat</keyword>
<dbReference type="InterPro" id="IPR017907">
    <property type="entry name" value="Znf_RING_CS"/>
</dbReference>
<keyword evidence="7" id="KW-0833">Ubl conjugation pathway</keyword>
<dbReference type="InterPro" id="IPR047557">
    <property type="entry name" value="Rcat_RBR_HOIL1"/>
</dbReference>
<evidence type="ECO:0000256" key="7">
    <source>
        <dbReference type="ARBA" id="ARBA00022786"/>
    </source>
</evidence>
<evidence type="ECO:0000256" key="8">
    <source>
        <dbReference type="ARBA" id="ARBA00022833"/>
    </source>
</evidence>
<dbReference type="PROSITE" id="PS51873">
    <property type="entry name" value="TRIAD"/>
    <property type="match status" value="1"/>
</dbReference>
<dbReference type="InterPro" id="IPR044066">
    <property type="entry name" value="TRIAD_supradom"/>
</dbReference>
<dbReference type="SUPFAM" id="SSF57850">
    <property type="entry name" value="RING/U-box"/>
    <property type="match status" value="3"/>
</dbReference>
<evidence type="ECO:0000256" key="6">
    <source>
        <dbReference type="ARBA" id="ARBA00022771"/>
    </source>
</evidence>
<evidence type="ECO:0000313" key="15">
    <source>
        <dbReference type="Proteomes" id="UP000887013"/>
    </source>
</evidence>
<dbReference type="GO" id="GO:0008270">
    <property type="term" value="F:zinc ion binding"/>
    <property type="evidence" value="ECO:0007669"/>
    <property type="project" value="UniProtKB-KW"/>
</dbReference>
<gene>
    <name evidence="14" type="primary">rbck1</name>
    <name evidence="14" type="ORF">NPIL_54881</name>
</gene>
<dbReference type="GO" id="GO:0004842">
    <property type="term" value="F:ubiquitin-protein transferase activity"/>
    <property type="evidence" value="ECO:0007669"/>
    <property type="project" value="TreeGrafter"/>
</dbReference>
<evidence type="ECO:0000256" key="5">
    <source>
        <dbReference type="ARBA" id="ARBA00022737"/>
    </source>
</evidence>
<dbReference type="CDD" id="cd16633">
    <property type="entry name" value="mRING-HC-C3HC3D_RBR_HOIL1"/>
    <property type="match status" value="1"/>
</dbReference>
<dbReference type="Gene3D" id="3.10.20.90">
    <property type="entry name" value="Phosphatidylinositol 3-kinase Catalytic Subunit, Chain A, domain 1"/>
    <property type="match status" value="1"/>
</dbReference>
<evidence type="ECO:0000313" key="14">
    <source>
        <dbReference type="EMBL" id="GFU12860.1"/>
    </source>
</evidence>
<keyword evidence="8" id="KW-0862">Zinc</keyword>
<evidence type="ECO:0000256" key="1">
    <source>
        <dbReference type="ARBA" id="ARBA00004906"/>
    </source>
</evidence>
<evidence type="ECO:0000256" key="2">
    <source>
        <dbReference type="ARBA" id="ARBA00022553"/>
    </source>
</evidence>
<keyword evidence="4" id="KW-0479">Metal-binding</keyword>
<dbReference type="GO" id="GO:0043161">
    <property type="term" value="P:proteasome-mediated ubiquitin-dependent protein catabolic process"/>
    <property type="evidence" value="ECO:0007669"/>
    <property type="project" value="TreeGrafter"/>
</dbReference>
<dbReference type="CDD" id="cd20358">
    <property type="entry name" value="Rcat_RBR_HOIL1"/>
    <property type="match status" value="1"/>
</dbReference>